<organism evidence="1 2">
    <name type="scientific">Platanthera guangdongensis</name>
    <dbReference type="NCBI Taxonomy" id="2320717"/>
    <lineage>
        <taxon>Eukaryota</taxon>
        <taxon>Viridiplantae</taxon>
        <taxon>Streptophyta</taxon>
        <taxon>Embryophyta</taxon>
        <taxon>Tracheophyta</taxon>
        <taxon>Spermatophyta</taxon>
        <taxon>Magnoliopsida</taxon>
        <taxon>Liliopsida</taxon>
        <taxon>Asparagales</taxon>
        <taxon>Orchidaceae</taxon>
        <taxon>Orchidoideae</taxon>
        <taxon>Orchideae</taxon>
        <taxon>Orchidinae</taxon>
        <taxon>Platanthera</taxon>
    </lineage>
</organism>
<sequence length="76" mass="8606">MAGVLIELSQFQSRSYSINHASDVASKLEQALEINLKNQDTIGSREMHKFLSHSSHNILRMHSLILQGQYSASNRH</sequence>
<dbReference type="Pfam" id="PF06552">
    <property type="entry name" value="TOM20_plant"/>
    <property type="match status" value="1"/>
</dbReference>
<dbReference type="Proteomes" id="UP001412067">
    <property type="component" value="Unassembled WGS sequence"/>
</dbReference>
<accession>A0ABR2LFL2</accession>
<gene>
    <name evidence="1" type="ORF">KSP40_PGU011623</name>
</gene>
<evidence type="ECO:0000313" key="2">
    <source>
        <dbReference type="Proteomes" id="UP001412067"/>
    </source>
</evidence>
<dbReference type="EMBL" id="JBBWWR010000020">
    <property type="protein sequence ID" value="KAK8939753.1"/>
    <property type="molecule type" value="Genomic_DNA"/>
</dbReference>
<protein>
    <submittedName>
        <fullName evidence="1">Uncharacterized protein</fullName>
    </submittedName>
</protein>
<name>A0ABR2LFL2_9ASPA</name>
<comment type="caution">
    <text evidence="1">The sequence shown here is derived from an EMBL/GenBank/DDBJ whole genome shotgun (WGS) entry which is preliminary data.</text>
</comment>
<evidence type="ECO:0000313" key="1">
    <source>
        <dbReference type="EMBL" id="KAK8939753.1"/>
    </source>
</evidence>
<dbReference type="InterPro" id="IPR011990">
    <property type="entry name" value="TPR-like_helical_dom_sf"/>
</dbReference>
<proteinExistence type="predicted"/>
<reference evidence="1 2" key="1">
    <citation type="journal article" date="2022" name="Nat. Plants">
        <title>Genomes of leafy and leafless Platanthera orchids illuminate the evolution of mycoheterotrophy.</title>
        <authorList>
            <person name="Li M.H."/>
            <person name="Liu K.W."/>
            <person name="Li Z."/>
            <person name="Lu H.C."/>
            <person name="Ye Q.L."/>
            <person name="Zhang D."/>
            <person name="Wang J.Y."/>
            <person name="Li Y.F."/>
            <person name="Zhong Z.M."/>
            <person name="Liu X."/>
            <person name="Yu X."/>
            <person name="Liu D.K."/>
            <person name="Tu X.D."/>
            <person name="Liu B."/>
            <person name="Hao Y."/>
            <person name="Liao X.Y."/>
            <person name="Jiang Y.T."/>
            <person name="Sun W.H."/>
            <person name="Chen J."/>
            <person name="Chen Y.Q."/>
            <person name="Ai Y."/>
            <person name="Zhai J.W."/>
            <person name="Wu S.S."/>
            <person name="Zhou Z."/>
            <person name="Hsiao Y.Y."/>
            <person name="Wu W.L."/>
            <person name="Chen Y.Y."/>
            <person name="Lin Y.F."/>
            <person name="Hsu J.L."/>
            <person name="Li C.Y."/>
            <person name="Wang Z.W."/>
            <person name="Zhao X."/>
            <person name="Zhong W.Y."/>
            <person name="Ma X.K."/>
            <person name="Ma L."/>
            <person name="Huang J."/>
            <person name="Chen G.Z."/>
            <person name="Huang M.Z."/>
            <person name="Huang L."/>
            <person name="Peng D.H."/>
            <person name="Luo Y.B."/>
            <person name="Zou S.Q."/>
            <person name="Chen S.P."/>
            <person name="Lan S."/>
            <person name="Tsai W.C."/>
            <person name="Van de Peer Y."/>
            <person name="Liu Z.J."/>
        </authorList>
    </citation>
    <scope>NUCLEOTIDE SEQUENCE [LARGE SCALE GENOMIC DNA]</scope>
    <source>
        <strain evidence="1">Lor288</strain>
    </source>
</reference>
<keyword evidence="2" id="KW-1185">Reference proteome</keyword>
<dbReference type="Gene3D" id="1.25.40.10">
    <property type="entry name" value="Tetratricopeptide repeat domain"/>
    <property type="match status" value="1"/>
</dbReference>